<evidence type="ECO:0000313" key="1">
    <source>
        <dbReference type="EMBL" id="AWN20766.1"/>
    </source>
</evidence>
<accession>A0ABM6W783</accession>
<dbReference type="Gene3D" id="3.90.180.10">
    <property type="entry name" value="Medium-chain alcohol dehydrogenases, catalytic domain"/>
    <property type="match status" value="1"/>
</dbReference>
<dbReference type="SUPFAM" id="SSF50129">
    <property type="entry name" value="GroES-like"/>
    <property type="match status" value="1"/>
</dbReference>
<dbReference type="InterPro" id="IPR011032">
    <property type="entry name" value="GroES-like_sf"/>
</dbReference>
<organism evidence="1 2">
    <name type="scientific">Streptococcus sobrinus</name>
    <dbReference type="NCBI Taxonomy" id="1310"/>
    <lineage>
        <taxon>Bacteria</taxon>
        <taxon>Bacillati</taxon>
        <taxon>Bacillota</taxon>
        <taxon>Bacilli</taxon>
        <taxon>Lactobacillales</taxon>
        <taxon>Streptococcaceae</taxon>
        <taxon>Streptococcus</taxon>
    </lineage>
</organism>
<reference evidence="1 2" key="1">
    <citation type="submission" date="2018-05" db="EMBL/GenBank/DDBJ databases">
        <title>Complete genome sequences of Streptococcus sobrinus.</title>
        <authorList>
            <person name="Sales M."/>
            <person name="Jensen P.A."/>
        </authorList>
    </citation>
    <scope>NUCLEOTIDE SEQUENCE [LARGE SCALE GENOMIC DNA]</scope>
    <source>
        <strain evidence="1 2">SL1</strain>
    </source>
</reference>
<dbReference type="EMBL" id="CP029490">
    <property type="protein sequence ID" value="AWN20766.1"/>
    <property type="molecule type" value="Genomic_DNA"/>
</dbReference>
<proteinExistence type="predicted"/>
<name>A0ABM6W783_9STRE</name>
<protein>
    <submittedName>
        <fullName evidence="1">Uncharacterized protein</fullName>
    </submittedName>
</protein>
<dbReference type="Proteomes" id="UP000245369">
    <property type="component" value="Chromosome"/>
</dbReference>
<evidence type="ECO:0000313" key="2">
    <source>
        <dbReference type="Proteomes" id="UP000245369"/>
    </source>
</evidence>
<gene>
    <name evidence="1" type="ORF">DK182_05140</name>
</gene>
<keyword evidence="2" id="KW-1185">Reference proteome</keyword>
<sequence>MKAALVSQYNKNNINLEMTEIPIPQIGPDDVLIKARAAGGNPLDNMISRGEVKIIVPYKLPQMLVMSLSELLRKSVAK</sequence>